<evidence type="ECO:0000313" key="1">
    <source>
        <dbReference type="EMBL" id="KAK3602417.1"/>
    </source>
</evidence>
<proteinExistence type="predicted"/>
<dbReference type="EMBL" id="JAEAOA010001343">
    <property type="protein sequence ID" value="KAK3602417.1"/>
    <property type="molecule type" value="Genomic_DNA"/>
</dbReference>
<comment type="caution">
    <text evidence="1">The sequence shown here is derived from an EMBL/GenBank/DDBJ whole genome shotgun (WGS) entry which is preliminary data.</text>
</comment>
<reference evidence="1" key="2">
    <citation type="journal article" date="2021" name="Genome Biol. Evol.">
        <title>Developing a high-quality reference genome for a parasitic bivalve with doubly uniparental inheritance (Bivalvia: Unionida).</title>
        <authorList>
            <person name="Smith C.H."/>
        </authorList>
    </citation>
    <scope>NUCLEOTIDE SEQUENCE</scope>
    <source>
        <strain evidence="1">CHS0354</strain>
        <tissue evidence="1">Mantle</tissue>
    </source>
</reference>
<sequence length="98" mass="10805">MRKARLSATIKPTQIYMIVTKDIDNDGSTDSDIVQPTITADEIGRKFTTVGAIVVSVITTYAGYSYSHTQELVGVDTFTVVRVLTDIGVLIWQERPVI</sequence>
<dbReference type="AlphaFoldDB" id="A0AAE0W6P6"/>
<accession>A0AAE0W6P6</accession>
<reference evidence="1" key="3">
    <citation type="submission" date="2023-05" db="EMBL/GenBank/DDBJ databases">
        <authorList>
            <person name="Smith C.H."/>
        </authorList>
    </citation>
    <scope>NUCLEOTIDE SEQUENCE</scope>
    <source>
        <strain evidence="1">CHS0354</strain>
        <tissue evidence="1">Mantle</tissue>
    </source>
</reference>
<protein>
    <submittedName>
        <fullName evidence="1">Uncharacterized protein</fullName>
    </submittedName>
</protein>
<dbReference type="Proteomes" id="UP001195483">
    <property type="component" value="Unassembled WGS sequence"/>
</dbReference>
<organism evidence="1 2">
    <name type="scientific">Potamilus streckersoni</name>
    <dbReference type="NCBI Taxonomy" id="2493646"/>
    <lineage>
        <taxon>Eukaryota</taxon>
        <taxon>Metazoa</taxon>
        <taxon>Spiralia</taxon>
        <taxon>Lophotrochozoa</taxon>
        <taxon>Mollusca</taxon>
        <taxon>Bivalvia</taxon>
        <taxon>Autobranchia</taxon>
        <taxon>Heteroconchia</taxon>
        <taxon>Palaeoheterodonta</taxon>
        <taxon>Unionida</taxon>
        <taxon>Unionoidea</taxon>
        <taxon>Unionidae</taxon>
        <taxon>Ambleminae</taxon>
        <taxon>Lampsilini</taxon>
        <taxon>Potamilus</taxon>
    </lineage>
</organism>
<reference evidence="1" key="1">
    <citation type="journal article" date="2021" name="Genome Biol. Evol.">
        <title>A High-Quality Reference Genome for a Parasitic Bivalve with Doubly Uniparental Inheritance (Bivalvia: Unionida).</title>
        <authorList>
            <person name="Smith C.H."/>
        </authorList>
    </citation>
    <scope>NUCLEOTIDE SEQUENCE</scope>
    <source>
        <strain evidence="1">CHS0354</strain>
    </source>
</reference>
<keyword evidence="2" id="KW-1185">Reference proteome</keyword>
<evidence type="ECO:0000313" key="2">
    <source>
        <dbReference type="Proteomes" id="UP001195483"/>
    </source>
</evidence>
<name>A0AAE0W6P6_9BIVA</name>
<gene>
    <name evidence="1" type="ORF">CHS0354_022205</name>
</gene>